<keyword evidence="2" id="KW-1185">Reference proteome</keyword>
<gene>
    <name evidence="1" type="ORF">R50_2003</name>
</gene>
<protein>
    <submittedName>
        <fullName evidence="1">Uncharacterized protein</fullName>
    </submittedName>
</protein>
<evidence type="ECO:0000313" key="1">
    <source>
        <dbReference type="EMBL" id="CAB1129500.1"/>
    </source>
</evidence>
<proteinExistence type="predicted"/>
<accession>A0A6F8ZIT7</accession>
<evidence type="ECO:0000313" key="2">
    <source>
        <dbReference type="Proteomes" id="UP000503399"/>
    </source>
</evidence>
<name>A0A6F8ZIT7_9FIRM</name>
<dbReference type="KEGG" id="hfv:R50_2003"/>
<sequence length="74" mass="8308">MFSMPLRLVCPVCGEAHALEVRDSPALADPDPILRRYPRAYVWCATCDSSFEPGVRPILLRQLGVPLWPDIEEA</sequence>
<organism evidence="1 2">
    <name type="scientific">Candidatus Hydrogenisulfobacillus filiaventi</name>
    <dbReference type="NCBI Taxonomy" id="2707344"/>
    <lineage>
        <taxon>Bacteria</taxon>
        <taxon>Bacillati</taxon>
        <taxon>Bacillota</taxon>
        <taxon>Clostridia</taxon>
        <taxon>Eubacteriales</taxon>
        <taxon>Clostridiales Family XVII. Incertae Sedis</taxon>
        <taxon>Candidatus Hydrogenisulfobacillus</taxon>
    </lineage>
</organism>
<dbReference type="Proteomes" id="UP000503399">
    <property type="component" value="Chromosome"/>
</dbReference>
<reference evidence="1 2" key="1">
    <citation type="submission" date="2020-02" db="EMBL/GenBank/DDBJ databases">
        <authorList>
            <person name="Hogendoorn C."/>
        </authorList>
    </citation>
    <scope>NUCLEOTIDE SEQUENCE [LARGE SCALE GENOMIC DNA]</scope>
    <source>
        <strain evidence="1">R501</strain>
    </source>
</reference>
<dbReference type="AlphaFoldDB" id="A0A6F8ZIT7"/>
<dbReference type="EMBL" id="LR778114">
    <property type="protein sequence ID" value="CAB1129500.1"/>
    <property type="molecule type" value="Genomic_DNA"/>
</dbReference>